<organism evidence="9 10">
    <name type="scientific">Adhaeribacter radiodurans</name>
    <dbReference type="NCBI Taxonomy" id="2745197"/>
    <lineage>
        <taxon>Bacteria</taxon>
        <taxon>Pseudomonadati</taxon>
        <taxon>Bacteroidota</taxon>
        <taxon>Cytophagia</taxon>
        <taxon>Cytophagales</taxon>
        <taxon>Hymenobacteraceae</taxon>
        <taxon>Adhaeribacter</taxon>
    </lineage>
</organism>
<feature type="transmembrane region" description="Helical" evidence="6">
    <location>
        <begin position="333"/>
        <end position="360"/>
    </location>
</feature>
<reference evidence="9 10" key="1">
    <citation type="submission" date="2020-08" db="EMBL/GenBank/DDBJ databases">
        <title>Adhaeribacter dokdonensis sp. nov., isolated from the rhizosphere of Elymus tsukushiensis, a plant native to the Dokdo Islands, Republic of Korea.</title>
        <authorList>
            <person name="Ghim S.Y."/>
        </authorList>
    </citation>
    <scope>NUCLEOTIDE SEQUENCE [LARGE SCALE GENOMIC DNA]</scope>
    <source>
        <strain evidence="9 10">KUDC8001</strain>
    </source>
</reference>
<proteinExistence type="predicted"/>
<evidence type="ECO:0000259" key="7">
    <source>
        <dbReference type="Pfam" id="PF02687"/>
    </source>
</evidence>
<feature type="transmembrane region" description="Helical" evidence="6">
    <location>
        <begin position="380"/>
        <end position="404"/>
    </location>
</feature>
<dbReference type="PANTHER" id="PTHR30572">
    <property type="entry name" value="MEMBRANE COMPONENT OF TRANSPORTER-RELATED"/>
    <property type="match status" value="1"/>
</dbReference>
<keyword evidence="4 6" id="KW-1133">Transmembrane helix</keyword>
<feature type="transmembrane region" description="Helical" evidence="6">
    <location>
        <begin position="424"/>
        <end position="448"/>
    </location>
</feature>
<dbReference type="KEGG" id="add:HUW48_06970"/>
<evidence type="ECO:0000256" key="5">
    <source>
        <dbReference type="ARBA" id="ARBA00023136"/>
    </source>
</evidence>
<keyword evidence="5 6" id="KW-0472">Membrane</keyword>
<evidence type="ECO:0000256" key="3">
    <source>
        <dbReference type="ARBA" id="ARBA00022692"/>
    </source>
</evidence>
<feature type="transmembrane region" description="Helical" evidence="6">
    <location>
        <begin position="674"/>
        <end position="698"/>
    </location>
</feature>
<keyword evidence="3 6" id="KW-0812">Transmembrane</keyword>
<dbReference type="PANTHER" id="PTHR30572:SF18">
    <property type="entry name" value="ABC-TYPE MACROLIDE FAMILY EXPORT SYSTEM PERMEASE COMPONENT 2"/>
    <property type="match status" value="1"/>
</dbReference>
<evidence type="ECO:0000256" key="6">
    <source>
        <dbReference type="SAM" id="Phobius"/>
    </source>
</evidence>
<feature type="transmembrane region" description="Helical" evidence="6">
    <location>
        <begin position="286"/>
        <end position="308"/>
    </location>
</feature>
<feature type="transmembrane region" description="Helical" evidence="6">
    <location>
        <begin position="760"/>
        <end position="780"/>
    </location>
</feature>
<feature type="transmembrane region" description="Helical" evidence="6">
    <location>
        <begin position="21"/>
        <end position="41"/>
    </location>
</feature>
<dbReference type="PROSITE" id="PS51257">
    <property type="entry name" value="PROKAR_LIPOPROTEIN"/>
    <property type="match status" value="1"/>
</dbReference>
<feature type="domain" description="ABC3 transporter permease C-terminal" evidence="7">
    <location>
        <begin position="292"/>
        <end position="407"/>
    </location>
</feature>
<name>A0A7L7L4V6_9BACT</name>
<evidence type="ECO:0000313" key="10">
    <source>
        <dbReference type="Proteomes" id="UP000514509"/>
    </source>
</evidence>
<evidence type="ECO:0000256" key="2">
    <source>
        <dbReference type="ARBA" id="ARBA00022475"/>
    </source>
</evidence>
<dbReference type="RefSeq" id="WP_182414995.1">
    <property type="nucleotide sequence ID" value="NZ_CP055153.1"/>
</dbReference>
<dbReference type="InterPro" id="IPR050250">
    <property type="entry name" value="Macrolide_Exporter_MacB"/>
</dbReference>
<evidence type="ECO:0000256" key="4">
    <source>
        <dbReference type="ARBA" id="ARBA00022989"/>
    </source>
</evidence>
<evidence type="ECO:0000259" key="8">
    <source>
        <dbReference type="Pfam" id="PF12704"/>
    </source>
</evidence>
<dbReference type="InterPro" id="IPR025857">
    <property type="entry name" value="MacB_PCD"/>
</dbReference>
<comment type="subcellular location">
    <subcellularLocation>
        <location evidence="1">Cell membrane</location>
        <topology evidence="1">Multi-pass membrane protein</topology>
    </subcellularLocation>
</comment>
<evidence type="ECO:0000256" key="1">
    <source>
        <dbReference type="ARBA" id="ARBA00004651"/>
    </source>
</evidence>
<accession>A0A7L7L4V6</accession>
<sequence length="797" mass="90173">MLKNYFKIAWRNLLRNKAYSAINIAGLATGISACILIFFYVKDELTYEQHFDKYDRIFRVVTDINLQGQQDKFARSPAPLAAAMQKDYPEIQKVARLLPIGKQTVWLEDKAYNEEDLFFADSTFFDIFSYEFLVGNPQTALQNAQTVVVSDRLAEKYFGAIEDAVGQVLQFSNNAYVVTGVFKDDQHSHIKANLFLSERTLKYHAADSANYSWFAMNWFTYILLSEPDQASSFQQKLDRLYNQEVAPWSEKYNVSARLKFSLQPISVIHLTSDRTYDISPAGNKSYVYIFGLVAVFILLIACINYMNLATARSSKRAREVGLRKVVGAHRSQLVWQFVGESILITLMAILLAVASVEIMLPYFNALTGKNFTHASFTDASFIGTLALIVLFVGIIAGSYPAFFLSKFKPAEVLKSDKNPRSNSFFRKGLVVVQFTISLILISGTLIVYRQMQFLKNSGLGFHKEQLLVIEVPLGDSTLTNRLPEVKAKLLKQPQVEKVSTSIQIPGERTSRVLVQTKEKDRIVEKTMAAMFVDYDFLDLMGIKLVKGRNFSKNHSSDQKAAYLINEAAARELGWKNPLGKKLVMGDYDSSMVVGIVKDFHYTSLHHKIEPLIIALAPTPPAYLLVRLKPEHLPRTIRNVEAIWKTFDPKHPMEYYFLDDNFAKQYRSEEKMLTVFGYFAGLTILIACLGLFGLTSFTAEQRTKEIGIRKVLGSSVTDIIILLSKDFALLVLIAIILACPVAWYGMHYWLQDFAYQLPIQWWVFVVAGVAALVIAMLTVSFQAAKAAWLNPVKALRSE</sequence>
<feature type="domain" description="ABC3 transporter permease C-terminal" evidence="7">
    <location>
        <begin position="678"/>
        <end position="790"/>
    </location>
</feature>
<dbReference type="Proteomes" id="UP000514509">
    <property type="component" value="Chromosome"/>
</dbReference>
<protein>
    <submittedName>
        <fullName evidence="9">ABC transporter permease</fullName>
    </submittedName>
</protein>
<keyword evidence="10" id="KW-1185">Reference proteome</keyword>
<evidence type="ECO:0000313" key="9">
    <source>
        <dbReference type="EMBL" id="QMU27803.1"/>
    </source>
</evidence>
<gene>
    <name evidence="9" type="ORF">HUW48_06970</name>
</gene>
<keyword evidence="2" id="KW-1003">Cell membrane</keyword>
<dbReference type="AlphaFoldDB" id="A0A7L7L4V6"/>
<feature type="domain" description="MacB-like periplasmic core" evidence="8">
    <location>
        <begin position="20"/>
        <end position="239"/>
    </location>
</feature>
<feature type="transmembrane region" description="Helical" evidence="6">
    <location>
        <begin position="726"/>
        <end position="748"/>
    </location>
</feature>
<dbReference type="GO" id="GO:0022857">
    <property type="term" value="F:transmembrane transporter activity"/>
    <property type="evidence" value="ECO:0007669"/>
    <property type="project" value="TreeGrafter"/>
</dbReference>
<dbReference type="EMBL" id="CP055153">
    <property type="protein sequence ID" value="QMU27803.1"/>
    <property type="molecule type" value="Genomic_DNA"/>
</dbReference>
<dbReference type="InterPro" id="IPR003838">
    <property type="entry name" value="ABC3_permease_C"/>
</dbReference>
<feature type="domain" description="MacB-like periplasmic core" evidence="8">
    <location>
        <begin position="464"/>
        <end position="599"/>
    </location>
</feature>
<dbReference type="GO" id="GO:0005886">
    <property type="term" value="C:plasma membrane"/>
    <property type="evidence" value="ECO:0007669"/>
    <property type="project" value="UniProtKB-SubCell"/>
</dbReference>
<dbReference type="Pfam" id="PF02687">
    <property type="entry name" value="FtsX"/>
    <property type="match status" value="2"/>
</dbReference>
<dbReference type="Pfam" id="PF12704">
    <property type="entry name" value="MacB_PCD"/>
    <property type="match status" value="2"/>
</dbReference>